<dbReference type="AlphaFoldDB" id="A0A9P9F9W5"/>
<proteinExistence type="predicted"/>
<evidence type="ECO:0000313" key="2">
    <source>
        <dbReference type="Proteomes" id="UP000738349"/>
    </source>
</evidence>
<name>A0A9P9F9W5_9HYPO</name>
<protein>
    <submittedName>
        <fullName evidence="1">Uncharacterized protein</fullName>
    </submittedName>
</protein>
<reference evidence="1" key="1">
    <citation type="journal article" date="2021" name="Nat. Commun.">
        <title>Genetic determinants of endophytism in the Arabidopsis root mycobiome.</title>
        <authorList>
            <person name="Mesny F."/>
            <person name="Miyauchi S."/>
            <person name="Thiergart T."/>
            <person name="Pickel B."/>
            <person name="Atanasova L."/>
            <person name="Karlsson M."/>
            <person name="Huettel B."/>
            <person name="Barry K.W."/>
            <person name="Haridas S."/>
            <person name="Chen C."/>
            <person name="Bauer D."/>
            <person name="Andreopoulos W."/>
            <person name="Pangilinan J."/>
            <person name="LaButti K."/>
            <person name="Riley R."/>
            <person name="Lipzen A."/>
            <person name="Clum A."/>
            <person name="Drula E."/>
            <person name="Henrissat B."/>
            <person name="Kohler A."/>
            <person name="Grigoriev I.V."/>
            <person name="Martin F.M."/>
            <person name="Hacquard S."/>
        </authorList>
    </citation>
    <scope>NUCLEOTIDE SEQUENCE</scope>
    <source>
        <strain evidence="1">MPI-CAGE-AT-0147</strain>
    </source>
</reference>
<sequence>MDSNCMASATDAAFGPIEDEMSQLSVVEESPEAEHVHEINGDWVGSEIAPFNERAPRRRRRVAFIWSCCECICAGMAINVGKCIACGLPRCALCLVEKVAVRG</sequence>
<dbReference type="EMBL" id="JAGMUV010000005">
    <property type="protein sequence ID" value="KAH7156088.1"/>
    <property type="molecule type" value="Genomic_DNA"/>
</dbReference>
<gene>
    <name evidence="1" type="ORF">EDB81DRAFT_377349</name>
</gene>
<organism evidence="1 2">
    <name type="scientific">Dactylonectria macrodidyma</name>
    <dbReference type="NCBI Taxonomy" id="307937"/>
    <lineage>
        <taxon>Eukaryota</taxon>
        <taxon>Fungi</taxon>
        <taxon>Dikarya</taxon>
        <taxon>Ascomycota</taxon>
        <taxon>Pezizomycotina</taxon>
        <taxon>Sordariomycetes</taxon>
        <taxon>Hypocreomycetidae</taxon>
        <taxon>Hypocreales</taxon>
        <taxon>Nectriaceae</taxon>
        <taxon>Dactylonectria</taxon>
    </lineage>
</organism>
<evidence type="ECO:0000313" key="1">
    <source>
        <dbReference type="EMBL" id="KAH7156088.1"/>
    </source>
</evidence>
<accession>A0A9P9F9W5</accession>
<comment type="caution">
    <text evidence="1">The sequence shown here is derived from an EMBL/GenBank/DDBJ whole genome shotgun (WGS) entry which is preliminary data.</text>
</comment>
<dbReference type="Proteomes" id="UP000738349">
    <property type="component" value="Unassembled WGS sequence"/>
</dbReference>
<keyword evidence="2" id="KW-1185">Reference proteome</keyword>